<protein>
    <recommendedName>
        <fullName evidence="2">Phosphoadenosine phosphosulphate reductase domain-containing protein</fullName>
    </recommendedName>
</protein>
<dbReference type="AlphaFoldDB" id="A0A0F9TFS9"/>
<reference evidence="1" key="1">
    <citation type="journal article" date="2015" name="Nature">
        <title>Complex archaea that bridge the gap between prokaryotes and eukaryotes.</title>
        <authorList>
            <person name="Spang A."/>
            <person name="Saw J.H."/>
            <person name="Jorgensen S.L."/>
            <person name="Zaremba-Niedzwiedzka K."/>
            <person name="Martijn J."/>
            <person name="Lind A.E."/>
            <person name="van Eijk R."/>
            <person name="Schleper C."/>
            <person name="Guy L."/>
            <person name="Ettema T.J."/>
        </authorList>
    </citation>
    <scope>NUCLEOTIDE SEQUENCE</scope>
</reference>
<dbReference type="SUPFAM" id="SSF52402">
    <property type="entry name" value="Adenine nucleotide alpha hydrolases-like"/>
    <property type="match status" value="1"/>
</dbReference>
<accession>A0A0F9TFS9</accession>
<evidence type="ECO:0000313" key="1">
    <source>
        <dbReference type="EMBL" id="KKN47856.1"/>
    </source>
</evidence>
<dbReference type="Gene3D" id="3.40.50.620">
    <property type="entry name" value="HUPs"/>
    <property type="match status" value="1"/>
</dbReference>
<sequence>MNALSAVRSPSPAAESEPIRLRVLSLGAGGVQSTTIALMAAHGEIGPMPDCAIFADTGWEPQAVYEHLAWLMSPNVLSFPVHIVSGGDIRADLVAGALGKRWASIPTFTRNVTPAGTVVPVLDEDDDGATIVVGTRILPTEQVGVGMIRRQCTGDYKIVPIRRKVRELAGLTRRRSPKAPIVEQWIGISFDEAIRMKPSFETWQVNRWPLIERRMTRRDCLRWLERHNYPMPPKSACIGCPFHSDAAWRHIRDTDPEAWADAIDLDRTIRTGFRGIRGEVFLHRSAIPLDEADLTTDADRGQLDLWPNECEGMCGV</sequence>
<proteinExistence type="predicted"/>
<gene>
    <name evidence="1" type="ORF">LCGC14_0658690</name>
</gene>
<evidence type="ECO:0008006" key="2">
    <source>
        <dbReference type="Google" id="ProtNLM"/>
    </source>
</evidence>
<dbReference type="InterPro" id="IPR014729">
    <property type="entry name" value="Rossmann-like_a/b/a_fold"/>
</dbReference>
<comment type="caution">
    <text evidence="1">The sequence shown here is derived from an EMBL/GenBank/DDBJ whole genome shotgun (WGS) entry which is preliminary data.</text>
</comment>
<dbReference type="EMBL" id="LAZR01001253">
    <property type="protein sequence ID" value="KKN47856.1"/>
    <property type="molecule type" value="Genomic_DNA"/>
</dbReference>
<organism evidence="1">
    <name type="scientific">marine sediment metagenome</name>
    <dbReference type="NCBI Taxonomy" id="412755"/>
    <lineage>
        <taxon>unclassified sequences</taxon>
        <taxon>metagenomes</taxon>
        <taxon>ecological metagenomes</taxon>
    </lineage>
</organism>
<name>A0A0F9TFS9_9ZZZZ</name>